<keyword evidence="14" id="KW-0812">Transmembrane</keyword>
<proteinExistence type="inferred from homology"/>
<feature type="compositionally biased region" description="Polar residues" evidence="13">
    <location>
        <begin position="1309"/>
        <end position="1326"/>
    </location>
</feature>
<sequence>MRAGGGGGEQQALLRQVLGWRVAASIAWSVLLLPLCTAVFISISSIDLFHPIQWISNSFNDWYTSYVIFCILLMSVVILIISIFNVEFYAVVPSIPCSRLALLGKIIHPRQVIHSVVHAIMGMLVAWCAAVMTKGKFQFLALPCTVSESLDGAVQHMCLNEYHLFLLLSGAFMGYNYSLLYLVNNMNYLPFPIIQQYKYLRFRRSLPLLVKRSCVESLYLVRNVCVAYYFFGYIPRAWISTTMDLNTDSKLHPLDTLTGLLDLSLLYHTWLCGIFLLITWHIAWLLFKIYATEAHHFPVQPTFAEETDQCLPKILNSNPPLIIKFLALQDLMLLSQYSPVRRQEVFSLSQPGGHPHNWTAISKECLNLLSDLTQKLIMQQEAAATNGRVKQPSTGDLGRSLSSSEAAVTEEMAFQTQSSPALNRKAGILDLNSPWHGSVQSPHVMRRGPKLWTSSSDLQMNGSHQASFPVISVARVGNEAIQPSFIYTWLQNKQEQVRSFLSKRVLIMYFFSKHPEASIQAVFSDAQMHIWALEGDKQGPFQQRDTNMHYEVAEFQKPSTSAAFFEAIDKCQVVPMKELPQVTCSNTGKAFLNSQMSFKITVNNSSDNTEPQQSPHEMSVPLLDLIPKRPSIFERLPILQRTQEFRCPKSSKEYFQQQKHQSVKVNGGYGHCNLISEKKNMMDMEMTNSSVPVCRQSLLIHTGNPLTRDHPLSRERLLHVGHLNLTHSDTRSPRFQDSVDSSTLCMNGSHPAQHIKQECPGDYKVLSEVSAHRRTTEGMELRASGSLHPEIDLMNNSFTNSLSSYLFNNEHSSSLGSLSFGSPQHSARLQSSNLKKRCISVMPSSAEGIDITAIIRTSQTSLVTCVNGLRTNSAGISSHPVEISHHSAQKTSHHQSCSQPGNPCSLPSPSACLVPISTECDRGDCDPLQMQQIEENASLNLMMNGTSIPQQDASHSSQKVSFLKQEPVDDYSSNTDLFRHRQGLPPPYHLHQQLSQTQGTLPHLHVSVSPKSLQPSEGDEQEICNGKQVCRWIDCNATYDQQDELVRHLEKTHIDQRKGEDFTCFWAGCVRRYKPFNARYKLLIHMRVHSGEKPNKCMFEGCNKAFSRLENLKIHLRSHTGEKPYLCQHPGCQKAFSNSSDRAKHQRTHLDTKPYACQIPGCSKRYTDPSSLRKHVKAHSAKEQQVRKKLHSCTDIEQDVLSECLAIQQLHTSSQHILDGKCGRSIGHHDLIAGMYTGSSANHNGPSPGLLPPTHDIPSRHHPLESTLASPHHHLLPLESTREGLAPNILSPLLSPLKTLVPPSLLQKHGSSSPHSQSPNAQQFSGIPNKPYAQFQNQSVQQGLQGYQGSFHSIQNCFHYGDCYRTVEQSVNSDVLTGESHCFNPLRQNGCHILNAPLASTGYDVISEAQCGSEEAVTNGTEENAFFQNGAFDHCLNHIPSIYTDT</sequence>
<dbReference type="GeneTree" id="ENSGT00940000159218"/>
<evidence type="ECO:0000259" key="15">
    <source>
        <dbReference type="PROSITE" id="PS50157"/>
    </source>
</evidence>
<keyword evidence="14" id="KW-1133">Transmembrane helix</keyword>
<feature type="transmembrane region" description="Helical" evidence="14">
    <location>
        <begin position="265"/>
        <end position="287"/>
    </location>
</feature>
<dbReference type="SUPFAM" id="SSF57667">
    <property type="entry name" value="beta-beta-alpha zinc fingers"/>
    <property type="match status" value="3"/>
</dbReference>
<protein>
    <submittedName>
        <fullName evidence="16">GLIS family zinc finger 1</fullName>
    </submittedName>
</protein>
<feature type="region of interest" description="Disordered" evidence="13">
    <location>
        <begin position="1239"/>
        <end position="1267"/>
    </location>
</feature>
<evidence type="ECO:0000256" key="13">
    <source>
        <dbReference type="SAM" id="MobiDB-lite"/>
    </source>
</evidence>
<feature type="domain" description="C2H2-type" evidence="15">
    <location>
        <begin position="1062"/>
        <end position="1094"/>
    </location>
</feature>
<accession>A0A8C3F6G3</accession>
<dbReference type="GO" id="GO:0000981">
    <property type="term" value="F:DNA-binding transcription factor activity, RNA polymerase II-specific"/>
    <property type="evidence" value="ECO:0007669"/>
    <property type="project" value="TreeGrafter"/>
</dbReference>
<evidence type="ECO:0000256" key="7">
    <source>
        <dbReference type="ARBA" id="ARBA00022833"/>
    </source>
</evidence>
<evidence type="ECO:0000313" key="16">
    <source>
        <dbReference type="Ensembl" id="ENSCPBP00000004047.1"/>
    </source>
</evidence>
<keyword evidence="14" id="KW-0472">Membrane</keyword>
<dbReference type="SMART" id="SM00355">
    <property type="entry name" value="ZnF_C2H2"/>
    <property type="match status" value="5"/>
</dbReference>
<feature type="domain" description="C2H2-type" evidence="15">
    <location>
        <begin position="1028"/>
        <end position="1058"/>
    </location>
</feature>
<evidence type="ECO:0000256" key="8">
    <source>
        <dbReference type="ARBA" id="ARBA00023015"/>
    </source>
</evidence>
<keyword evidence="5" id="KW-0677">Repeat</keyword>
<evidence type="ECO:0000256" key="4">
    <source>
        <dbReference type="ARBA" id="ARBA00022723"/>
    </source>
</evidence>
<evidence type="ECO:0000313" key="17">
    <source>
        <dbReference type="Proteomes" id="UP000694380"/>
    </source>
</evidence>
<evidence type="ECO:0000256" key="14">
    <source>
        <dbReference type="SAM" id="Phobius"/>
    </source>
</evidence>
<evidence type="ECO:0000256" key="12">
    <source>
        <dbReference type="PROSITE-ProRule" id="PRU00042"/>
    </source>
</evidence>
<dbReference type="FunFam" id="3.30.160.60:FF:000019">
    <property type="entry name" value="GLI family zinc finger 3"/>
    <property type="match status" value="1"/>
</dbReference>
<dbReference type="FunFam" id="3.30.160.60:FF:000048">
    <property type="entry name" value="GLI family zinc finger 3"/>
    <property type="match status" value="1"/>
</dbReference>
<keyword evidence="3" id="KW-0678">Repressor</keyword>
<dbReference type="InterPro" id="IPR043359">
    <property type="entry name" value="GLI-like"/>
</dbReference>
<feature type="transmembrane region" description="Helical" evidence="14">
    <location>
        <begin position="112"/>
        <end position="132"/>
    </location>
</feature>
<keyword evidence="8" id="KW-0805">Transcription regulation</keyword>
<dbReference type="Proteomes" id="UP000694380">
    <property type="component" value="Unplaced"/>
</dbReference>
<reference evidence="16" key="2">
    <citation type="submission" date="2025-09" db="UniProtKB">
        <authorList>
            <consortium name="Ensembl"/>
        </authorList>
    </citation>
    <scope>IDENTIFICATION</scope>
</reference>
<feature type="transmembrane region" description="Helical" evidence="14">
    <location>
        <begin position="162"/>
        <end position="183"/>
    </location>
</feature>
<feature type="transmembrane region" description="Helical" evidence="14">
    <location>
        <begin position="20"/>
        <end position="46"/>
    </location>
</feature>
<gene>
    <name evidence="16" type="primary">GLIS1</name>
</gene>
<evidence type="ECO:0000256" key="2">
    <source>
        <dbReference type="ARBA" id="ARBA00010831"/>
    </source>
</evidence>
<feature type="domain" description="C2H2-type" evidence="15">
    <location>
        <begin position="1155"/>
        <end position="1184"/>
    </location>
</feature>
<evidence type="ECO:0000256" key="9">
    <source>
        <dbReference type="ARBA" id="ARBA00023125"/>
    </source>
</evidence>
<dbReference type="FunFam" id="3.30.160.60:FF:000031">
    <property type="entry name" value="GLI family zinc finger 3"/>
    <property type="match status" value="1"/>
</dbReference>
<dbReference type="Pfam" id="PF23561">
    <property type="entry name" value="zf-C2H2_15"/>
    <property type="match status" value="1"/>
</dbReference>
<keyword evidence="9" id="KW-0238">DNA-binding</keyword>
<dbReference type="FunFam" id="3.30.160.60:FF:000036">
    <property type="entry name" value="GLI family zinc finger 3"/>
    <property type="match status" value="1"/>
</dbReference>
<feature type="transmembrane region" description="Helical" evidence="14">
    <location>
        <begin position="66"/>
        <end position="92"/>
    </location>
</feature>
<dbReference type="GO" id="GO:0008270">
    <property type="term" value="F:zinc ion binding"/>
    <property type="evidence" value="ECO:0007669"/>
    <property type="project" value="UniProtKB-KW"/>
</dbReference>
<evidence type="ECO:0000256" key="10">
    <source>
        <dbReference type="ARBA" id="ARBA00023163"/>
    </source>
</evidence>
<comment type="similarity">
    <text evidence="2">Belongs to the GLI C2H2-type zinc-finger protein family.</text>
</comment>
<dbReference type="Ensembl" id="ENSCPBT00000004941.1">
    <property type="protein sequence ID" value="ENSCPBP00000004047.1"/>
    <property type="gene ID" value="ENSCPBG00000003296.1"/>
</dbReference>
<name>A0A8C3F6G3_CHRPI</name>
<evidence type="ECO:0000256" key="5">
    <source>
        <dbReference type="ARBA" id="ARBA00022737"/>
    </source>
</evidence>
<feature type="region of interest" description="Disordered" evidence="13">
    <location>
        <begin position="1304"/>
        <end position="1330"/>
    </location>
</feature>
<dbReference type="PANTHER" id="PTHR45718">
    <property type="entry name" value="TRANSCRIPTIONAL ACTIVATOR CUBITUS INTERRUPTUS"/>
    <property type="match status" value="1"/>
</dbReference>
<dbReference type="PROSITE" id="PS50157">
    <property type="entry name" value="ZINC_FINGER_C2H2_2"/>
    <property type="match status" value="5"/>
</dbReference>
<dbReference type="InterPro" id="IPR036236">
    <property type="entry name" value="Znf_C2H2_sf"/>
</dbReference>
<dbReference type="PROSITE" id="PS00028">
    <property type="entry name" value="ZINC_FINGER_C2H2_1"/>
    <property type="match status" value="4"/>
</dbReference>
<dbReference type="Gene3D" id="3.30.160.60">
    <property type="entry name" value="Classic Zinc Finger"/>
    <property type="match status" value="5"/>
</dbReference>
<keyword evidence="4" id="KW-0479">Metal-binding</keyword>
<evidence type="ECO:0000256" key="6">
    <source>
        <dbReference type="ARBA" id="ARBA00022771"/>
    </source>
</evidence>
<reference evidence="16" key="1">
    <citation type="submission" date="2025-08" db="UniProtKB">
        <authorList>
            <consortium name="Ensembl"/>
        </authorList>
    </citation>
    <scope>IDENTIFICATION</scope>
</reference>
<keyword evidence="17" id="KW-1185">Reference proteome</keyword>
<dbReference type="FunFam" id="3.30.160.60:FF:000453">
    <property type="entry name" value="GLIS family zinc finger 3"/>
    <property type="match status" value="1"/>
</dbReference>
<dbReference type="GO" id="GO:0000978">
    <property type="term" value="F:RNA polymerase II cis-regulatory region sequence-specific DNA binding"/>
    <property type="evidence" value="ECO:0007669"/>
    <property type="project" value="TreeGrafter"/>
</dbReference>
<dbReference type="GO" id="GO:0005634">
    <property type="term" value="C:nucleus"/>
    <property type="evidence" value="ECO:0007669"/>
    <property type="project" value="UniProtKB-SubCell"/>
</dbReference>
<dbReference type="InterPro" id="IPR013087">
    <property type="entry name" value="Znf_C2H2_type"/>
</dbReference>
<comment type="subcellular location">
    <subcellularLocation>
        <location evidence="1">Nucleus</location>
    </subcellularLocation>
</comment>
<evidence type="ECO:0000256" key="11">
    <source>
        <dbReference type="ARBA" id="ARBA00023242"/>
    </source>
</evidence>
<keyword evidence="7" id="KW-0862">Zinc</keyword>
<dbReference type="PANTHER" id="PTHR45718:SF3">
    <property type="entry name" value="ZINC FINGER PROTEIN GLIS1"/>
    <property type="match status" value="1"/>
</dbReference>
<dbReference type="Pfam" id="PF00096">
    <property type="entry name" value="zf-C2H2"/>
    <property type="match status" value="3"/>
</dbReference>
<dbReference type="InterPro" id="IPR019049">
    <property type="entry name" value="Nucleoporin_prot_Ndc1/Nup"/>
</dbReference>
<keyword evidence="6 12" id="KW-0863">Zinc-finger</keyword>
<dbReference type="Pfam" id="PF09531">
    <property type="entry name" value="Ndc1_Nup"/>
    <property type="match status" value="1"/>
</dbReference>
<dbReference type="InterPro" id="IPR056436">
    <property type="entry name" value="Znf-C2H2_ZIC1-5/GLI1-3-like"/>
</dbReference>
<organism evidence="16 17">
    <name type="scientific">Chrysemys picta bellii</name>
    <name type="common">Western painted turtle</name>
    <name type="synonym">Emys bellii</name>
    <dbReference type="NCBI Taxonomy" id="8478"/>
    <lineage>
        <taxon>Eukaryota</taxon>
        <taxon>Metazoa</taxon>
        <taxon>Chordata</taxon>
        <taxon>Craniata</taxon>
        <taxon>Vertebrata</taxon>
        <taxon>Euteleostomi</taxon>
        <taxon>Archelosauria</taxon>
        <taxon>Testudinata</taxon>
        <taxon>Testudines</taxon>
        <taxon>Cryptodira</taxon>
        <taxon>Durocryptodira</taxon>
        <taxon>Testudinoidea</taxon>
        <taxon>Emydidae</taxon>
        <taxon>Chrysemys</taxon>
    </lineage>
</organism>
<evidence type="ECO:0000256" key="3">
    <source>
        <dbReference type="ARBA" id="ARBA00022491"/>
    </source>
</evidence>
<evidence type="ECO:0000256" key="1">
    <source>
        <dbReference type="ARBA" id="ARBA00004123"/>
    </source>
</evidence>
<keyword evidence="11" id="KW-0539">Nucleus</keyword>
<feature type="domain" description="C2H2-type" evidence="15">
    <location>
        <begin position="1095"/>
        <end position="1124"/>
    </location>
</feature>
<keyword evidence="10" id="KW-0804">Transcription</keyword>
<feature type="domain" description="C2H2-type" evidence="15">
    <location>
        <begin position="1125"/>
        <end position="1154"/>
    </location>
</feature>